<dbReference type="PANTHER" id="PTHR34138">
    <property type="entry name" value="CELL SHAPE-DETERMINING PROTEIN MREC"/>
    <property type="match status" value="1"/>
</dbReference>
<dbReference type="Gene3D" id="2.40.10.350">
    <property type="entry name" value="Rod shape-determining protein MreC, domain 2"/>
    <property type="match status" value="1"/>
</dbReference>
<dbReference type="STRING" id="847.BRW83_0815"/>
<dbReference type="GO" id="GO:0008360">
    <property type="term" value="P:regulation of cell shape"/>
    <property type="evidence" value="ECO:0007669"/>
    <property type="project" value="UniProtKB-KW"/>
</dbReference>
<evidence type="ECO:0000313" key="8">
    <source>
        <dbReference type="EMBL" id="EEO30277.1"/>
    </source>
</evidence>
<dbReference type="HOGENOM" id="CLU_042663_2_0_4"/>
<reference evidence="8 9" key="1">
    <citation type="submission" date="2009-02" db="EMBL/GenBank/DDBJ databases">
        <title>The Genome Sequence of Oxalobacter formigenes OXCC13.</title>
        <authorList>
            <consortium name="The Broad Institute Genome Sequencing Platform"/>
            <person name="Ward D."/>
            <person name="Young S.K."/>
            <person name="Kodira C.D."/>
            <person name="Zeng Q."/>
            <person name="Koehrsen M."/>
            <person name="Alvarado L."/>
            <person name="Berlin A."/>
            <person name="Borenstein D."/>
            <person name="Chen Z."/>
            <person name="Engels R."/>
            <person name="Freedman E."/>
            <person name="Gellesch M."/>
            <person name="Goldberg J."/>
            <person name="Griggs A."/>
            <person name="Gujja S."/>
            <person name="Heiman D."/>
            <person name="Hepburn T."/>
            <person name="Howarth C."/>
            <person name="Jen D."/>
            <person name="Larson L."/>
            <person name="Lewis B."/>
            <person name="Mehta T."/>
            <person name="Park D."/>
            <person name="Pearson M."/>
            <person name="Roberts A."/>
            <person name="Saif S."/>
            <person name="Shea T."/>
            <person name="Shenoy N."/>
            <person name="Sisk P."/>
            <person name="Stolte C."/>
            <person name="Sykes S."/>
            <person name="Walk T."/>
            <person name="White J."/>
            <person name="Yandava C."/>
            <person name="Allison M.J."/>
            <person name="Lander E."/>
            <person name="Nusbaum C."/>
            <person name="Galagan J."/>
            <person name="Birren B."/>
        </authorList>
    </citation>
    <scope>NUCLEOTIDE SEQUENCE [LARGE SCALE GENOMIC DNA]</scope>
    <source>
        <strain evidence="8 9">OXCC13</strain>
    </source>
</reference>
<comment type="similarity">
    <text evidence="1 5">Belongs to the MreC family.</text>
</comment>
<dbReference type="OrthoDB" id="9808025at2"/>
<gene>
    <name evidence="8" type="primary">mreC</name>
    <name evidence="8" type="ORF">OFBG_01305</name>
</gene>
<dbReference type="PIRSF" id="PIRSF038471">
    <property type="entry name" value="MreC"/>
    <property type="match status" value="1"/>
</dbReference>
<sequence>MQYGPPPLFKQGTPARVKVIIFVLAAIALLFVDSHLQVLGHVRKVVGMALYPFQKVAMVPRDIYDAADEYLTSVATLHEEVSGLREKSMQDATRLQRAQLLESENAQLRELLGMSKRVSVKSLPAEILYDARNTFVRKVILNKGSQDGVLPGQPVIDDKGVIGQVTDVYLKTCEVTLLTDKDQAIPVLNVRSGERSVAYGRGQSGYLELRFMMANADIQPDDLLVTSGIDGVYPAGLAVGKVARIRDNSTGSFDHVICEPVAGINRNKQVLVLLSDTAVLPRPTAADRTVNIRQRVNPKAEEPKK</sequence>
<dbReference type="Pfam" id="PF04085">
    <property type="entry name" value="MreC"/>
    <property type="match status" value="1"/>
</dbReference>
<keyword evidence="3 5" id="KW-0133">Cell shape</keyword>
<evidence type="ECO:0000256" key="4">
    <source>
        <dbReference type="ARBA" id="ARBA00032089"/>
    </source>
</evidence>
<dbReference type="NCBIfam" id="TIGR00219">
    <property type="entry name" value="mreC"/>
    <property type="match status" value="1"/>
</dbReference>
<dbReference type="GeneID" id="77134709"/>
<dbReference type="EMBL" id="GG658170">
    <property type="protein sequence ID" value="EEO30277.1"/>
    <property type="molecule type" value="Genomic_DNA"/>
</dbReference>
<dbReference type="Proteomes" id="UP000005089">
    <property type="component" value="Unassembled WGS sequence"/>
</dbReference>
<dbReference type="PANTHER" id="PTHR34138:SF1">
    <property type="entry name" value="CELL SHAPE-DETERMINING PROTEIN MREC"/>
    <property type="match status" value="1"/>
</dbReference>
<evidence type="ECO:0000256" key="1">
    <source>
        <dbReference type="ARBA" id="ARBA00009369"/>
    </source>
</evidence>
<evidence type="ECO:0000313" key="9">
    <source>
        <dbReference type="Proteomes" id="UP000005089"/>
    </source>
</evidence>
<evidence type="ECO:0000256" key="3">
    <source>
        <dbReference type="ARBA" id="ARBA00022960"/>
    </source>
</evidence>
<name>C3XAQ1_OXAFO</name>
<organism evidence="8 9">
    <name type="scientific">Oxalobacter formigenes OXCC13</name>
    <dbReference type="NCBI Taxonomy" id="556269"/>
    <lineage>
        <taxon>Bacteria</taxon>
        <taxon>Pseudomonadati</taxon>
        <taxon>Pseudomonadota</taxon>
        <taxon>Betaproteobacteria</taxon>
        <taxon>Burkholderiales</taxon>
        <taxon>Oxalobacteraceae</taxon>
        <taxon>Oxalobacter</taxon>
    </lineage>
</organism>
<comment type="function">
    <text evidence="5">Involved in formation and maintenance of cell shape.</text>
</comment>
<accession>C3XAQ1</accession>
<evidence type="ECO:0000256" key="5">
    <source>
        <dbReference type="PIRNR" id="PIRNR038471"/>
    </source>
</evidence>
<dbReference type="AlphaFoldDB" id="C3XAQ1"/>
<dbReference type="InterPro" id="IPR042177">
    <property type="entry name" value="Cell/Rod_1"/>
</dbReference>
<protein>
    <recommendedName>
        <fullName evidence="2 5">Cell shape-determining protein MreC</fullName>
    </recommendedName>
    <alternativeName>
        <fullName evidence="4 5">Cell shape protein MreC</fullName>
    </alternativeName>
</protein>
<proteinExistence type="inferred from homology"/>
<dbReference type="InterPro" id="IPR055342">
    <property type="entry name" value="MreC_beta-barrel_core"/>
</dbReference>
<feature type="domain" description="Rod shape-determining protein MreC beta-barrel core" evidence="7">
    <location>
        <begin position="128"/>
        <end position="273"/>
    </location>
</feature>
<dbReference type="eggNOG" id="COG1792">
    <property type="taxonomic scope" value="Bacteria"/>
</dbReference>
<evidence type="ECO:0000256" key="6">
    <source>
        <dbReference type="SAM" id="Phobius"/>
    </source>
</evidence>
<keyword evidence="9" id="KW-1185">Reference proteome</keyword>
<dbReference type="InterPro" id="IPR007221">
    <property type="entry name" value="MreC"/>
</dbReference>
<dbReference type="GO" id="GO:0005886">
    <property type="term" value="C:plasma membrane"/>
    <property type="evidence" value="ECO:0007669"/>
    <property type="project" value="TreeGrafter"/>
</dbReference>
<dbReference type="Gene3D" id="2.40.10.340">
    <property type="entry name" value="Rod shape-determining protein MreC, domain 1"/>
    <property type="match status" value="1"/>
</dbReference>
<feature type="transmembrane region" description="Helical" evidence="6">
    <location>
        <begin position="20"/>
        <end position="39"/>
    </location>
</feature>
<evidence type="ECO:0000256" key="2">
    <source>
        <dbReference type="ARBA" id="ARBA00013855"/>
    </source>
</evidence>
<dbReference type="InterPro" id="IPR042175">
    <property type="entry name" value="Cell/Rod_MreC_2"/>
</dbReference>
<keyword evidence="6" id="KW-1133">Transmembrane helix</keyword>
<keyword evidence="6" id="KW-0472">Membrane</keyword>
<dbReference type="RefSeq" id="WP_005881333.1">
    <property type="nucleotide sequence ID" value="NZ_CP019430.1"/>
</dbReference>
<evidence type="ECO:0000259" key="7">
    <source>
        <dbReference type="Pfam" id="PF04085"/>
    </source>
</evidence>
<keyword evidence="6" id="KW-0812">Transmembrane</keyword>